<keyword evidence="3" id="KW-1185">Reference proteome</keyword>
<feature type="region of interest" description="Disordered" evidence="1">
    <location>
        <begin position="135"/>
        <end position="164"/>
    </location>
</feature>
<accession>A0A9X0CPF7</accession>
<dbReference type="Proteomes" id="UP001163046">
    <property type="component" value="Unassembled WGS sequence"/>
</dbReference>
<evidence type="ECO:0000256" key="1">
    <source>
        <dbReference type="SAM" id="MobiDB-lite"/>
    </source>
</evidence>
<sequence>MKLLFAKTNGDVDQAVVDIALDKYSNEKQTTMNYILKKDEKVFSTNEEDRVIYRKNIALLASGLSLPPEDLMTSPIFLPWTMLKMDSNGHIQVVSEFLKNLCQKFLMGQSPQTLLEMQFCRTAINIAETEETAEKKKERLAKTRASNKKRCSEETTEKRKKDLQKKELVIRNSDLKKQLKKGKKHLQKGEPIIKKILSTICRKEAKKIDGFSNS</sequence>
<name>A0A9X0CPF7_9CNID</name>
<feature type="compositionally biased region" description="Basic and acidic residues" evidence="1">
    <location>
        <begin position="150"/>
        <end position="164"/>
    </location>
</feature>
<evidence type="ECO:0000313" key="2">
    <source>
        <dbReference type="EMBL" id="KAJ7370556.1"/>
    </source>
</evidence>
<evidence type="ECO:0000313" key="3">
    <source>
        <dbReference type="Proteomes" id="UP001163046"/>
    </source>
</evidence>
<reference evidence="2" key="1">
    <citation type="submission" date="2023-01" db="EMBL/GenBank/DDBJ databases">
        <title>Genome assembly of the deep-sea coral Lophelia pertusa.</title>
        <authorList>
            <person name="Herrera S."/>
            <person name="Cordes E."/>
        </authorList>
    </citation>
    <scope>NUCLEOTIDE SEQUENCE</scope>
    <source>
        <strain evidence="2">USNM1676648</strain>
        <tissue evidence="2">Polyp</tissue>
    </source>
</reference>
<proteinExistence type="predicted"/>
<protein>
    <submittedName>
        <fullName evidence="2">Uncharacterized protein</fullName>
    </submittedName>
</protein>
<organism evidence="2 3">
    <name type="scientific">Desmophyllum pertusum</name>
    <dbReference type="NCBI Taxonomy" id="174260"/>
    <lineage>
        <taxon>Eukaryota</taxon>
        <taxon>Metazoa</taxon>
        <taxon>Cnidaria</taxon>
        <taxon>Anthozoa</taxon>
        <taxon>Hexacorallia</taxon>
        <taxon>Scleractinia</taxon>
        <taxon>Caryophylliina</taxon>
        <taxon>Caryophylliidae</taxon>
        <taxon>Desmophyllum</taxon>
    </lineage>
</organism>
<gene>
    <name evidence="2" type="ORF">OS493_031562</name>
</gene>
<dbReference type="EMBL" id="MU826862">
    <property type="protein sequence ID" value="KAJ7370556.1"/>
    <property type="molecule type" value="Genomic_DNA"/>
</dbReference>
<comment type="caution">
    <text evidence="2">The sequence shown here is derived from an EMBL/GenBank/DDBJ whole genome shotgun (WGS) entry which is preliminary data.</text>
</comment>
<dbReference type="AlphaFoldDB" id="A0A9X0CPF7"/>